<reference evidence="2 3" key="1">
    <citation type="submission" date="2009-11" db="EMBL/GenBank/DDBJ databases">
        <title>Annotation of Allomyces macrogynus ATCC 38327.</title>
        <authorList>
            <consortium name="The Broad Institute Genome Sequencing Platform"/>
            <person name="Russ C."/>
            <person name="Cuomo C."/>
            <person name="Burger G."/>
            <person name="Gray M.W."/>
            <person name="Holland P.W.H."/>
            <person name="King N."/>
            <person name="Lang F.B.F."/>
            <person name="Roger A.J."/>
            <person name="Ruiz-Trillo I."/>
            <person name="Young S.K."/>
            <person name="Zeng Q."/>
            <person name="Gargeya S."/>
            <person name="Fitzgerald M."/>
            <person name="Haas B."/>
            <person name="Abouelleil A."/>
            <person name="Alvarado L."/>
            <person name="Arachchi H.M."/>
            <person name="Berlin A."/>
            <person name="Chapman S.B."/>
            <person name="Gearin G."/>
            <person name="Goldberg J."/>
            <person name="Griggs A."/>
            <person name="Gujja S."/>
            <person name="Hansen M."/>
            <person name="Heiman D."/>
            <person name="Howarth C."/>
            <person name="Larimer J."/>
            <person name="Lui A."/>
            <person name="MacDonald P.J.P."/>
            <person name="McCowen C."/>
            <person name="Montmayeur A."/>
            <person name="Murphy C."/>
            <person name="Neiman D."/>
            <person name="Pearson M."/>
            <person name="Priest M."/>
            <person name="Roberts A."/>
            <person name="Saif S."/>
            <person name="Shea T."/>
            <person name="Sisk P."/>
            <person name="Stolte C."/>
            <person name="Sykes S."/>
            <person name="Wortman J."/>
            <person name="Nusbaum C."/>
            <person name="Birren B."/>
        </authorList>
    </citation>
    <scope>NUCLEOTIDE SEQUENCE [LARGE SCALE GENOMIC DNA]</scope>
    <source>
        <strain evidence="2 3">ATCC 38327</strain>
    </source>
</reference>
<reference evidence="3" key="2">
    <citation type="submission" date="2009-11" db="EMBL/GenBank/DDBJ databases">
        <title>The Genome Sequence of Allomyces macrogynus strain ATCC 38327.</title>
        <authorList>
            <consortium name="The Broad Institute Genome Sequencing Platform"/>
            <person name="Russ C."/>
            <person name="Cuomo C."/>
            <person name="Shea T."/>
            <person name="Young S.K."/>
            <person name="Zeng Q."/>
            <person name="Koehrsen M."/>
            <person name="Haas B."/>
            <person name="Borodovsky M."/>
            <person name="Guigo R."/>
            <person name="Alvarado L."/>
            <person name="Berlin A."/>
            <person name="Borenstein D."/>
            <person name="Chen Z."/>
            <person name="Engels R."/>
            <person name="Freedman E."/>
            <person name="Gellesch M."/>
            <person name="Goldberg J."/>
            <person name="Griggs A."/>
            <person name="Gujja S."/>
            <person name="Heiman D."/>
            <person name="Hepburn T."/>
            <person name="Howarth C."/>
            <person name="Jen D."/>
            <person name="Larson L."/>
            <person name="Lewis B."/>
            <person name="Mehta T."/>
            <person name="Park D."/>
            <person name="Pearson M."/>
            <person name="Roberts A."/>
            <person name="Saif S."/>
            <person name="Shenoy N."/>
            <person name="Sisk P."/>
            <person name="Stolte C."/>
            <person name="Sykes S."/>
            <person name="Walk T."/>
            <person name="White J."/>
            <person name="Yandava C."/>
            <person name="Burger G."/>
            <person name="Gray M.W."/>
            <person name="Holland P.W.H."/>
            <person name="King N."/>
            <person name="Lang F.B.F."/>
            <person name="Roger A.J."/>
            <person name="Ruiz-Trillo I."/>
            <person name="Lander E."/>
            <person name="Nusbaum C."/>
        </authorList>
    </citation>
    <scope>NUCLEOTIDE SEQUENCE [LARGE SCALE GENOMIC DNA]</scope>
    <source>
        <strain evidence="3">ATCC 38327</strain>
    </source>
</reference>
<feature type="region of interest" description="Disordered" evidence="1">
    <location>
        <begin position="1"/>
        <end position="32"/>
    </location>
</feature>
<dbReference type="OrthoDB" id="5239630at2759"/>
<dbReference type="EMBL" id="GG745386">
    <property type="protein sequence ID" value="KNE72985.1"/>
    <property type="molecule type" value="Genomic_DNA"/>
</dbReference>
<evidence type="ECO:0000313" key="2">
    <source>
        <dbReference type="EMBL" id="KNE72985.1"/>
    </source>
</evidence>
<evidence type="ECO:0000256" key="1">
    <source>
        <dbReference type="SAM" id="MobiDB-lite"/>
    </source>
</evidence>
<protein>
    <submittedName>
        <fullName evidence="2">Uncharacterized protein</fullName>
    </submittedName>
</protein>
<dbReference type="Pfam" id="PF09495">
    <property type="entry name" value="DUF2462"/>
    <property type="match status" value="1"/>
</dbReference>
<sequence length="94" mass="10101">MAQGTLKKVKVGASLTKHHRKPEKTKVGKTTGLNKNAALQKKLKGQTIADIERIMATRAAAVGKLTIMKSVAEPKTNPKDKKEKKGKKAAAAKK</sequence>
<proteinExistence type="predicted"/>
<keyword evidence="3" id="KW-1185">Reference proteome</keyword>
<feature type="compositionally biased region" description="Basic residues" evidence="1">
    <location>
        <begin position="84"/>
        <end position="94"/>
    </location>
</feature>
<organism evidence="2 3">
    <name type="scientific">Allomyces macrogynus (strain ATCC 38327)</name>
    <name type="common">Allomyces javanicus var. macrogynus</name>
    <dbReference type="NCBI Taxonomy" id="578462"/>
    <lineage>
        <taxon>Eukaryota</taxon>
        <taxon>Fungi</taxon>
        <taxon>Fungi incertae sedis</taxon>
        <taxon>Blastocladiomycota</taxon>
        <taxon>Blastocladiomycetes</taxon>
        <taxon>Blastocladiales</taxon>
        <taxon>Blastocladiaceae</taxon>
        <taxon>Allomyces</taxon>
    </lineage>
</organism>
<dbReference type="InterPro" id="IPR019034">
    <property type="entry name" value="UPF0390"/>
</dbReference>
<dbReference type="AlphaFoldDB" id="A0A0L0TE95"/>
<dbReference type="Proteomes" id="UP000054350">
    <property type="component" value="Unassembled WGS sequence"/>
</dbReference>
<evidence type="ECO:0000313" key="3">
    <source>
        <dbReference type="Proteomes" id="UP000054350"/>
    </source>
</evidence>
<gene>
    <name evidence="2" type="ORF">AMAG_20656</name>
</gene>
<dbReference type="VEuPathDB" id="FungiDB:AMAG_20656"/>
<feature type="region of interest" description="Disordered" evidence="1">
    <location>
        <begin position="70"/>
        <end position="94"/>
    </location>
</feature>
<name>A0A0L0TE95_ALLM3</name>
<accession>A0A0L0TE95</accession>